<dbReference type="EMBL" id="JARBHB010000003">
    <property type="protein sequence ID" value="KAJ8890947.1"/>
    <property type="molecule type" value="Genomic_DNA"/>
</dbReference>
<gene>
    <name evidence="2" type="ORF">PR048_010456</name>
</gene>
<protein>
    <submittedName>
        <fullName evidence="2">Uncharacterized protein</fullName>
    </submittedName>
</protein>
<proteinExistence type="predicted"/>
<feature type="compositionally biased region" description="Polar residues" evidence="1">
    <location>
        <begin position="312"/>
        <end position="321"/>
    </location>
</feature>
<keyword evidence="3" id="KW-1185">Reference proteome</keyword>
<evidence type="ECO:0000256" key="1">
    <source>
        <dbReference type="SAM" id="MobiDB-lite"/>
    </source>
</evidence>
<feature type="region of interest" description="Disordered" evidence="1">
    <location>
        <begin position="283"/>
        <end position="336"/>
    </location>
</feature>
<evidence type="ECO:0000313" key="3">
    <source>
        <dbReference type="Proteomes" id="UP001159363"/>
    </source>
</evidence>
<reference evidence="2 3" key="1">
    <citation type="submission" date="2023-02" db="EMBL/GenBank/DDBJ databases">
        <title>LHISI_Scaffold_Assembly.</title>
        <authorList>
            <person name="Stuart O.P."/>
            <person name="Cleave R."/>
            <person name="Magrath M.J.L."/>
            <person name="Mikheyev A.S."/>
        </authorList>
    </citation>
    <scope>NUCLEOTIDE SEQUENCE [LARGE SCALE GENOMIC DNA]</scope>
    <source>
        <strain evidence="2">Daus_M_001</strain>
        <tissue evidence="2">Leg muscle</tissue>
    </source>
</reference>
<comment type="caution">
    <text evidence="2">The sequence shown here is derived from an EMBL/GenBank/DDBJ whole genome shotgun (WGS) entry which is preliminary data.</text>
</comment>
<feature type="region of interest" description="Disordered" evidence="1">
    <location>
        <begin position="1"/>
        <end position="32"/>
    </location>
</feature>
<feature type="compositionally biased region" description="Basic and acidic residues" evidence="1">
    <location>
        <begin position="18"/>
        <end position="32"/>
    </location>
</feature>
<organism evidence="2 3">
    <name type="scientific">Dryococelus australis</name>
    <dbReference type="NCBI Taxonomy" id="614101"/>
    <lineage>
        <taxon>Eukaryota</taxon>
        <taxon>Metazoa</taxon>
        <taxon>Ecdysozoa</taxon>
        <taxon>Arthropoda</taxon>
        <taxon>Hexapoda</taxon>
        <taxon>Insecta</taxon>
        <taxon>Pterygota</taxon>
        <taxon>Neoptera</taxon>
        <taxon>Polyneoptera</taxon>
        <taxon>Phasmatodea</taxon>
        <taxon>Verophasmatodea</taxon>
        <taxon>Anareolatae</taxon>
        <taxon>Phasmatidae</taxon>
        <taxon>Eurycanthinae</taxon>
        <taxon>Dryococelus</taxon>
    </lineage>
</organism>
<dbReference type="Proteomes" id="UP001159363">
    <property type="component" value="Chromosome 3"/>
</dbReference>
<feature type="compositionally biased region" description="Gly residues" evidence="1">
    <location>
        <begin position="554"/>
        <end position="565"/>
    </location>
</feature>
<feature type="region of interest" description="Disordered" evidence="1">
    <location>
        <begin position="519"/>
        <end position="588"/>
    </location>
</feature>
<feature type="region of interest" description="Disordered" evidence="1">
    <location>
        <begin position="40"/>
        <end position="59"/>
    </location>
</feature>
<sequence>MNQQPGWKSRGNGRSLRKPADQRHHPVRLLDSKIWERHSRESKPVHLKRRRAANRVQSPAESPDFLKWESCRTITLVGGFPRVSSVFPAPSFRRRSMLISITLIGSEDLDVKSRPNLFTGSCRLCRMSGPITGLRDDCSQFEELRDIERHVCEDGEATNHQSVEWRRECSLRTASIATDPIPHQLGAAAGADSAAPRRNRRPTSPATIVTGITDVLSPARRPAVFAGGRLTECARTKGSVDDDWRLRDDGELGVRGVNGREGVKPTSEAYCPERTSECEVLRADDGANVSMEQRRNKRAGGKRKIPEKSRRPTTSSGTIPTCKNPEVIRPGTEPGPPWWDVSSLTAQPPQRECTWSSRYKWLLLLQRLLAQARFPRGANFPAKMVLFRLAVSVPISCLGRDSRTSHLSSVHVPPVAMFKCPPSALTHSRFHSSVSYPLVHSSHEHLTRRNSAISCRPQFPYSRTLCQAASVKDCRPLGCGSIYSVLGRHLESSPTRVMCRGGPRLQPVSPERSCIVARPIETSSRREGSLRMQGAKQRVDSPTPVHYSRVSQQGGSGGNSGGGEGEVVPPPQRRAAAPGHTARSSDDRWTTAVMDWIPRDLKRSRGSPPDRWDRAIIGVVDEDVLSENSAREDMNDQKYVVTLSPEEWSRVKPEEHMYKCVDKDKPNRRNRAYHIIPPNSDWNDTIN</sequence>
<accession>A0ABQ9I386</accession>
<feature type="region of interest" description="Disordered" evidence="1">
    <location>
        <begin position="182"/>
        <end position="205"/>
    </location>
</feature>
<evidence type="ECO:0000313" key="2">
    <source>
        <dbReference type="EMBL" id="KAJ8890947.1"/>
    </source>
</evidence>
<name>A0ABQ9I386_9NEOP</name>